<dbReference type="Proteomes" id="UP000216682">
    <property type="component" value="Unassembled WGS sequence"/>
</dbReference>
<reference evidence="8 9" key="1">
    <citation type="submission" date="2017-07" db="EMBL/GenBank/DDBJ databases">
        <title>Shotgun whole genome sequences of three halophilic bacterial isolates.</title>
        <authorList>
            <person name="Pozzo T."/>
            <person name="Higdon S.M."/>
            <person name="Quillaguaman J."/>
        </authorList>
    </citation>
    <scope>NUCLEOTIDE SEQUENCE [LARGE SCALE GENOMIC DNA]</scope>
    <source>
        <strain evidence="8 9">BU-1</strain>
    </source>
</reference>
<evidence type="ECO:0000256" key="1">
    <source>
        <dbReference type="ARBA" id="ARBA00004370"/>
    </source>
</evidence>
<dbReference type="GO" id="GO:0016020">
    <property type="term" value="C:membrane"/>
    <property type="evidence" value="ECO:0007669"/>
    <property type="project" value="UniProtKB-SubCell"/>
</dbReference>
<gene>
    <name evidence="8" type="ORF">CFN03_01615</name>
</gene>
<evidence type="ECO:0000256" key="6">
    <source>
        <dbReference type="SAM" id="MobiDB-lite"/>
    </source>
</evidence>
<keyword evidence="4" id="KW-0342">GTP-binding</keyword>
<organism evidence="8 9">
    <name type="scientific">Salinicoccus roseus</name>
    <dbReference type="NCBI Taxonomy" id="45670"/>
    <lineage>
        <taxon>Bacteria</taxon>
        <taxon>Bacillati</taxon>
        <taxon>Bacillota</taxon>
        <taxon>Bacilli</taxon>
        <taxon>Bacillales</taxon>
        <taxon>Staphylococcaceae</taxon>
        <taxon>Salinicoccus</taxon>
    </lineage>
</organism>
<feature type="domain" description="Dynamin N-terminal" evidence="7">
    <location>
        <begin position="587"/>
        <end position="796"/>
    </location>
</feature>
<dbReference type="GO" id="GO:0005525">
    <property type="term" value="F:GTP binding"/>
    <property type="evidence" value="ECO:0007669"/>
    <property type="project" value="UniProtKB-KW"/>
</dbReference>
<feature type="domain" description="Dynamin N-terminal" evidence="7">
    <location>
        <begin position="45"/>
        <end position="195"/>
    </location>
</feature>
<dbReference type="InterPro" id="IPR027094">
    <property type="entry name" value="Mitofusin_fam"/>
</dbReference>
<evidence type="ECO:0000259" key="7">
    <source>
        <dbReference type="Pfam" id="PF00350"/>
    </source>
</evidence>
<comment type="subcellular location">
    <subcellularLocation>
        <location evidence="1">Membrane</location>
    </subcellularLocation>
</comment>
<evidence type="ECO:0000313" key="8">
    <source>
        <dbReference type="EMBL" id="OZT78009.1"/>
    </source>
</evidence>
<protein>
    <recommendedName>
        <fullName evidence="7">Dynamin N-terminal domain-containing protein</fullName>
    </recommendedName>
</protein>
<accession>A0A265E8T4</accession>
<dbReference type="PANTHER" id="PTHR10465:SF0">
    <property type="entry name" value="SARCALUMENIN"/>
    <property type="match status" value="1"/>
</dbReference>
<proteinExistence type="predicted"/>
<name>A0A265E8T4_9STAP</name>
<comment type="caution">
    <text evidence="8">The sequence shown here is derived from an EMBL/GenBank/DDBJ whole genome shotgun (WGS) entry which is preliminary data.</text>
</comment>
<evidence type="ECO:0000256" key="2">
    <source>
        <dbReference type="ARBA" id="ARBA00022741"/>
    </source>
</evidence>
<dbReference type="GO" id="GO:0003924">
    <property type="term" value="F:GTPase activity"/>
    <property type="evidence" value="ECO:0007669"/>
    <property type="project" value="InterPro"/>
</dbReference>
<dbReference type="PANTHER" id="PTHR10465">
    <property type="entry name" value="TRANSMEMBRANE GTPASE FZO1"/>
    <property type="match status" value="1"/>
</dbReference>
<dbReference type="SUPFAM" id="SSF52540">
    <property type="entry name" value="P-loop containing nucleoside triphosphate hydrolases"/>
    <property type="match status" value="2"/>
</dbReference>
<keyword evidence="5" id="KW-0472">Membrane</keyword>
<dbReference type="RefSeq" id="WP_094905519.1">
    <property type="nucleotide sequence ID" value="NZ_NPEZ01000001.1"/>
</dbReference>
<dbReference type="InterPro" id="IPR027417">
    <property type="entry name" value="P-loop_NTPase"/>
</dbReference>
<dbReference type="InterPro" id="IPR045063">
    <property type="entry name" value="Dynamin_N"/>
</dbReference>
<evidence type="ECO:0000256" key="5">
    <source>
        <dbReference type="ARBA" id="ARBA00023136"/>
    </source>
</evidence>
<dbReference type="EMBL" id="NPEZ01000001">
    <property type="protein sequence ID" value="OZT78009.1"/>
    <property type="molecule type" value="Genomic_DNA"/>
</dbReference>
<dbReference type="Gene3D" id="3.40.50.300">
    <property type="entry name" value="P-loop containing nucleotide triphosphate hydrolases"/>
    <property type="match status" value="2"/>
</dbReference>
<dbReference type="AlphaFoldDB" id="A0A265E8T4"/>
<dbReference type="Pfam" id="PF00350">
    <property type="entry name" value="Dynamin_N"/>
    <property type="match status" value="2"/>
</dbReference>
<sequence>MAATETLEILYKLKKEILKSENENLVSQIDHAIMKTYKDQLVFSFIGHYSAGKSSLINHMLNQEILPSSPVPTTSNTVSVEIGDSEEIQAFVDQYRYIPLENYESLRKLNTRDLDITSISMNVPHALFRERTVFQDTPGVDSNTSSHGESTNRFLLNSDYIFFTVEYNHVESEHNMKLLKEIADLDIPFSLIINQIDKHDDRELSMDTFLSRIRRTLDQWSIVPEHVFTTSIYDSPYNEINQVTKHISEIEAARDAYEAAYHERIIRNIEDRQLQYLEDAEADLCSQLDISGEPTREAVESHLAYLGKEVEKSGIARLHEDPEALRTHVQKALKDITANSYIYPHQVKSAITDFLKVLAGEIQPGGLFGKRKKAKMLYEEYRENIGQEISPVLQTEINAPVNGMFDSLGLEGAPFKYEWNPDVLIEEEITSLSSNYIMNYLDKLKREIESDISSKAMEHLKGLEAGGWDQKDSDDHLTEEIRLYTSLGEVLALKESLETDNYRHFYIHLDDEMERLKLTEPISHDFGEAEPEKTYSSDSDGPAEVEEMDTPYFTRLAGMLEDHPRYEDFRTIIEDKLERIRNGQVNISVFGGFSAGKTTFINALMGEARLTTSPNPTTATITEIADGGESHALYKTEEDLVQSLAVITNREGESVDDFLPWIRKNKKAVKEAYIPFLNGIETHYARHREHLGTDVVMPTDELIGKISADEEAIFIHKAFLSIDNEFTNNFSIIDSPGINSINERHTKETHNIISASDMIIYVSYYNHVFSRSDEQFLQYIKSIKGDDFPVIFIVNAVDLMKSEADLDKVLDYIRSALGQLNIKNRVFPLSAKQALEGGDGRFDHAKEEIVSLAHRNASMIQYQSLEETAGQLKHAIAGNMKRYHNQHEEKAHIEAVRNQLISDLEQFTAHSAAPTLHQELDIILSHVEKQLTLKLYDHLKGLVSASDMKNRKFIAENRTFLINSINQQLSLEIATSFNAIYHKADRELEQDIRKLNASLREAQTAHHIETVQGDRPQPDAGADPDRLLDFQKPLHQARNQPRDFRTQQLELAKALVQSMDAEKMQADMSAMIDGYLEDVDRKMEEPLESIRQSLKEPLPEISDAEYAEDRKLDQAIENLEGIEA</sequence>
<keyword evidence="2" id="KW-0547">Nucleotide-binding</keyword>
<dbReference type="GO" id="GO:0008053">
    <property type="term" value="P:mitochondrial fusion"/>
    <property type="evidence" value="ECO:0007669"/>
    <property type="project" value="TreeGrafter"/>
</dbReference>
<evidence type="ECO:0000313" key="9">
    <source>
        <dbReference type="Proteomes" id="UP000216682"/>
    </source>
</evidence>
<feature type="region of interest" description="Disordered" evidence="6">
    <location>
        <begin position="1006"/>
        <end position="1025"/>
    </location>
</feature>
<evidence type="ECO:0000256" key="4">
    <source>
        <dbReference type="ARBA" id="ARBA00023134"/>
    </source>
</evidence>
<keyword evidence="3" id="KW-0378">Hydrolase</keyword>
<evidence type="ECO:0000256" key="3">
    <source>
        <dbReference type="ARBA" id="ARBA00022801"/>
    </source>
</evidence>